<dbReference type="Pfam" id="PF14191">
    <property type="entry name" value="YodL"/>
    <property type="match status" value="1"/>
</dbReference>
<feature type="domain" description="YodL-like" evidence="1">
    <location>
        <begin position="4"/>
        <end position="112"/>
    </location>
</feature>
<dbReference type="EMBL" id="FNIW01000010">
    <property type="protein sequence ID" value="SDO11913.1"/>
    <property type="molecule type" value="Genomic_DNA"/>
</dbReference>
<evidence type="ECO:0000259" key="1">
    <source>
        <dbReference type="Pfam" id="PF14191"/>
    </source>
</evidence>
<dbReference type="InterPro" id="IPR025923">
    <property type="entry name" value="YodL-like_dom"/>
</dbReference>
<sequence>MKSYSIYQIKDDAPNGRYIMFSSLDFVKENDLCTMSGDLCKLDSDLYEKVYEGQTEVGENEEAIVTLEYLYMKFQGEKPEGYTGHSLSVSDVVVLDGTAYYVDDYGFEKIDF</sequence>
<dbReference type="AlphaFoldDB" id="A0A1H0GYG1"/>
<name>A0A1H0GYG1_9BACT</name>
<evidence type="ECO:0000313" key="2">
    <source>
        <dbReference type="EMBL" id="SDO11913.1"/>
    </source>
</evidence>
<reference evidence="3" key="1">
    <citation type="submission" date="2016-10" db="EMBL/GenBank/DDBJ databases">
        <authorList>
            <person name="de Groot N.N."/>
        </authorList>
    </citation>
    <scope>NUCLEOTIDE SEQUENCE [LARGE SCALE GENOMIC DNA]</scope>
    <source>
        <strain evidence="3">BP1-145</strain>
    </source>
</reference>
<dbReference type="RefSeq" id="WP_091853524.1">
    <property type="nucleotide sequence ID" value="NZ_FNIW01000010.1"/>
</dbReference>
<gene>
    <name evidence="2" type="ORF">SAMN04487900_11041</name>
</gene>
<protein>
    <submittedName>
        <fullName evidence="2">YodL-like</fullName>
    </submittedName>
</protein>
<evidence type="ECO:0000313" key="3">
    <source>
        <dbReference type="Proteomes" id="UP000199134"/>
    </source>
</evidence>
<accession>A0A1H0GYG1</accession>
<dbReference type="OrthoDB" id="2875909at2"/>
<proteinExistence type="predicted"/>
<comment type="caution">
    <text evidence="2">The sequence shown here is derived from an EMBL/GenBank/DDBJ whole genome shotgun (WGS) entry which is preliminary data.</text>
</comment>
<organism evidence="2 3">
    <name type="scientific">Prevotella communis</name>
    <dbReference type="NCBI Taxonomy" id="2913614"/>
    <lineage>
        <taxon>Bacteria</taxon>
        <taxon>Pseudomonadati</taxon>
        <taxon>Bacteroidota</taxon>
        <taxon>Bacteroidia</taxon>
        <taxon>Bacteroidales</taxon>
        <taxon>Prevotellaceae</taxon>
        <taxon>Prevotella</taxon>
    </lineage>
</organism>
<dbReference type="Proteomes" id="UP000199134">
    <property type="component" value="Unassembled WGS sequence"/>
</dbReference>